<name>A0A5C5GFG2_9RHOB</name>
<protein>
    <submittedName>
        <fullName evidence="2">Helix-turn-helix transcriptional regulator</fullName>
    </submittedName>
</protein>
<comment type="caution">
    <text evidence="2">The sequence shown here is derived from an EMBL/GenBank/DDBJ whole genome shotgun (WGS) entry which is preliminary data.</text>
</comment>
<dbReference type="Pfam" id="PF13560">
    <property type="entry name" value="HTH_31"/>
    <property type="match status" value="1"/>
</dbReference>
<dbReference type="AlphaFoldDB" id="A0A5C5GFG2"/>
<organism evidence="2 3">
    <name type="scientific">Pelagovum pacificum</name>
    <dbReference type="NCBI Taxonomy" id="2588711"/>
    <lineage>
        <taxon>Bacteria</taxon>
        <taxon>Pseudomonadati</taxon>
        <taxon>Pseudomonadota</taxon>
        <taxon>Alphaproteobacteria</taxon>
        <taxon>Rhodobacterales</taxon>
        <taxon>Paracoccaceae</taxon>
        <taxon>Pelagovum</taxon>
    </lineage>
</organism>
<dbReference type="SMART" id="SM00530">
    <property type="entry name" value="HTH_XRE"/>
    <property type="match status" value="1"/>
</dbReference>
<evidence type="ECO:0000259" key="1">
    <source>
        <dbReference type="PROSITE" id="PS50943"/>
    </source>
</evidence>
<dbReference type="Gene3D" id="1.10.260.40">
    <property type="entry name" value="lambda repressor-like DNA-binding domains"/>
    <property type="match status" value="1"/>
</dbReference>
<dbReference type="EMBL" id="VFFF01000001">
    <property type="protein sequence ID" value="TNY32934.1"/>
    <property type="molecule type" value="Genomic_DNA"/>
</dbReference>
<evidence type="ECO:0000313" key="2">
    <source>
        <dbReference type="EMBL" id="TNY32934.1"/>
    </source>
</evidence>
<dbReference type="InterPro" id="IPR010982">
    <property type="entry name" value="Lambda_DNA-bd_dom_sf"/>
</dbReference>
<dbReference type="GO" id="GO:0003677">
    <property type="term" value="F:DNA binding"/>
    <property type="evidence" value="ECO:0007669"/>
    <property type="project" value="InterPro"/>
</dbReference>
<proteinExistence type="predicted"/>
<keyword evidence="3" id="KW-1185">Reference proteome</keyword>
<feature type="domain" description="HTH cro/C1-type" evidence="1">
    <location>
        <begin position="4"/>
        <end position="58"/>
    </location>
</feature>
<dbReference type="PROSITE" id="PS50943">
    <property type="entry name" value="HTH_CROC1"/>
    <property type="match status" value="1"/>
</dbReference>
<reference evidence="2 3" key="1">
    <citation type="submission" date="2019-06" db="EMBL/GenBank/DDBJ databases">
        <title>Genome of new Rhodobacteraceae sp. SM1903.</title>
        <authorList>
            <person name="Ren X."/>
        </authorList>
    </citation>
    <scope>NUCLEOTIDE SEQUENCE [LARGE SCALE GENOMIC DNA]</scope>
    <source>
        <strain evidence="2 3">SM1903</strain>
    </source>
</reference>
<dbReference type="Proteomes" id="UP000314011">
    <property type="component" value="Unassembled WGS sequence"/>
</dbReference>
<accession>A0A5C5GFG2</accession>
<sequence>MSSLAAYRKRTGLSQRALAEALGRDQSIISRLEGGSLMPTISFAFEIERFTQGEVPASSWVPADPKARAAS</sequence>
<dbReference type="SUPFAM" id="SSF47413">
    <property type="entry name" value="lambda repressor-like DNA-binding domains"/>
    <property type="match status" value="1"/>
</dbReference>
<dbReference type="RefSeq" id="WP_140193618.1">
    <property type="nucleotide sequence ID" value="NZ_CP065915.1"/>
</dbReference>
<evidence type="ECO:0000313" key="3">
    <source>
        <dbReference type="Proteomes" id="UP000314011"/>
    </source>
</evidence>
<dbReference type="CDD" id="cd00093">
    <property type="entry name" value="HTH_XRE"/>
    <property type="match status" value="1"/>
</dbReference>
<dbReference type="InterPro" id="IPR001387">
    <property type="entry name" value="Cro/C1-type_HTH"/>
</dbReference>
<gene>
    <name evidence="2" type="ORF">FHY64_06555</name>
</gene>
<dbReference type="OrthoDB" id="7582299at2"/>